<dbReference type="AlphaFoldDB" id="A0A3B0X5X3"/>
<evidence type="ECO:0008006" key="2">
    <source>
        <dbReference type="Google" id="ProtNLM"/>
    </source>
</evidence>
<evidence type="ECO:0000313" key="1">
    <source>
        <dbReference type="EMBL" id="VAW56949.1"/>
    </source>
</evidence>
<protein>
    <recommendedName>
        <fullName evidence="2">Carrier domain-containing protein</fullName>
    </recommendedName>
</protein>
<gene>
    <name evidence="1" type="ORF">MNBD_GAMMA07-2579</name>
</gene>
<organism evidence="1">
    <name type="scientific">hydrothermal vent metagenome</name>
    <dbReference type="NCBI Taxonomy" id="652676"/>
    <lineage>
        <taxon>unclassified sequences</taxon>
        <taxon>metagenomes</taxon>
        <taxon>ecological metagenomes</taxon>
    </lineage>
</organism>
<reference evidence="1" key="1">
    <citation type="submission" date="2018-06" db="EMBL/GenBank/DDBJ databases">
        <authorList>
            <person name="Zhirakovskaya E."/>
        </authorList>
    </citation>
    <scope>NUCLEOTIDE SEQUENCE</scope>
</reference>
<sequence>MSQENKIREILSFIFDLDNDADFESLSIEANASWDSMKQVTIITALENEFDLFIESDDAVNLTSYTKILQYVERNI</sequence>
<accession>A0A3B0X5X3</accession>
<dbReference type="EMBL" id="UOFF01000306">
    <property type="protein sequence ID" value="VAW56949.1"/>
    <property type="molecule type" value="Genomic_DNA"/>
</dbReference>
<dbReference type="InterPro" id="IPR036736">
    <property type="entry name" value="ACP-like_sf"/>
</dbReference>
<dbReference type="Gene3D" id="1.10.1200.10">
    <property type="entry name" value="ACP-like"/>
    <property type="match status" value="1"/>
</dbReference>
<proteinExistence type="predicted"/>
<dbReference type="SUPFAM" id="SSF47336">
    <property type="entry name" value="ACP-like"/>
    <property type="match status" value="1"/>
</dbReference>
<name>A0A3B0X5X3_9ZZZZ</name>